<feature type="signal peptide" evidence="4">
    <location>
        <begin position="1"/>
        <end position="18"/>
    </location>
</feature>
<evidence type="ECO:0000256" key="3">
    <source>
        <dbReference type="SAM" id="MobiDB-lite"/>
    </source>
</evidence>
<evidence type="ECO:0000313" key="6">
    <source>
        <dbReference type="EMBL" id="TXD33492.1"/>
    </source>
</evidence>
<dbReference type="InterPro" id="IPR009091">
    <property type="entry name" value="RCC1/BLIP-II"/>
</dbReference>
<name>A0A5C6X8N2_9DELT</name>
<dbReference type="AlphaFoldDB" id="A0A5C6X8N2"/>
<keyword evidence="2" id="KW-0677">Repeat</keyword>
<accession>A0A5C6X8N2</accession>
<comment type="caution">
    <text evidence="6">The sequence shown here is derived from an EMBL/GenBank/DDBJ whole genome shotgun (WGS) entry which is preliminary data.</text>
</comment>
<feature type="compositionally biased region" description="Acidic residues" evidence="3">
    <location>
        <begin position="45"/>
        <end position="74"/>
    </location>
</feature>
<dbReference type="PANTHER" id="PTHR45982">
    <property type="entry name" value="REGULATOR OF CHROMOSOME CONDENSATION"/>
    <property type="match status" value="1"/>
</dbReference>
<feature type="domain" description="RCC1-like" evidence="5">
    <location>
        <begin position="312"/>
        <end position="612"/>
    </location>
</feature>
<dbReference type="OrthoDB" id="5484715at2"/>
<proteinExistence type="predicted"/>
<dbReference type="GO" id="GO:0005085">
    <property type="term" value="F:guanyl-nucleotide exchange factor activity"/>
    <property type="evidence" value="ECO:0007669"/>
    <property type="project" value="TreeGrafter"/>
</dbReference>
<evidence type="ECO:0000259" key="5">
    <source>
        <dbReference type="Pfam" id="PF25390"/>
    </source>
</evidence>
<dbReference type="PROSITE" id="PS50012">
    <property type="entry name" value="RCC1_3"/>
    <property type="match status" value="6"/>
</dbReference>
<feature type="chain" id="PRO_5022701965" description="RCC1-like domain-containing protein" evidence="4">
    <location>
        <begin position="19"/>
        <end position="618"/>
    </location>
</feature>
<dbReference type="InterPro" id="IPR000408">
    <property type="entry name" value="Reg_chr_condens"/>
</dbReference>
<dbReference type="Gene3D" id="2.130.10.30">
    <property type="entry name" value="Regulator of chromosome condensation 1/beta-lactamase-inhibitor protein II"/>
    <property type="match status" value="2"/>
</dbReference>
<dbReference type="Pfam" id="PF25390">
    <property type="entry name" value="WD40_RLD"/>
    <property type="match status" value="1"/>
</dbReference>
<evidence type="ECO:0000256" key="2">
    <source>
        <dbReference type="ARBA" id="ARBA00022737"/>
    </source>
</evidence>
<evidence type="ECO:0000256" key="1">
    <source>
        <dbReference type="ARBA" id="ARBA00022658"/>
    </source>
</evidence>
<dbReference type="Pfam" id="PF13540">
    <property type="entry name" value="RCC1_2"/>
    <property type="match status" value="1"/>
</dbReference>
<dbReference type="SUPFAM" id="SSF50985">
    <property type="entry name" value="RCC1/BLIP-II"/>
    <property type="match status" value="2"/>
</dbReference>
<reference evidence="6 7" key="1">
    <citation type="submission" date="2019-08" db="EMBL/GenBank/DDBJ databases">
        <title>Bradymonadales sp. TMQ4.</title>
        <authorList>
            <person name="Liang Q."/>
        </authorList>
    </citation>
    <scope>NUCLEOTIDE SEQUENCE [LARGE SCALE GENOMIC DNA]</scope>
    <source>
        <strain evidence="6 7">TMQ4</strain>
    </source>
</reference>
<dbReference type="PROSITE" id="PS51257">
    <property type="entry name" value="PROKAR_LIPOPROTEIN"/>
    <property type="match status" value="1"/>
</dbReference>
<dbReference type="Proteomes" id="UP000321412">
    <property type="component" value="Unassembled WGS sequence"/>
</dbReference>
<feature type="region of interest" description="Disordered" evidence="3">
    <location>
        <begin position="43"/>
        <end position="76"/>
    </location>
</feature>
<gene>
    <name evidence="6" type="ORF">FRC98_20535</name>
</gene>
<dbReference type="EMBL" id="VOSM01000022">
    <property type="protein sequence ID" value="TXD33492.1"/>
    <property type="molecule type" value="Genomic_DNA"/>
</dbReference>
<dbReference type="InterPro" id="IPR058923">
    <property type="entry name" value="RCC1-like_dom"/>
</dbReference>
<sequence length="618" mass="64530">MNRFALVSFALLSTTATGCIFGVDTSPLCDDSEPNCENGVWVFDTDNDDTDAGDVGDVDDAGDTDTSPDPDTDLPPDLTLELTGGEESPYVIDEATGVVSFEAACAPDGCTLDVCTLSFEGGEAVELESCTETIELTTAELNAEGSWTLTVNASLDEQTESASSTFDVRYAFDAGIEGLTPGPQTFSHPPELTSFCTREDCELTISCTDAEGGELACEDLAFPEGEAIVNIALTACAAELEPAHCLPAQDYNFTFEPPTWTQVATGAAHSCGILDDGTLWCWGNNGSGRLGDGSSTQRDQPTRVAGDGVWIAVSAGGQHTCGIKEDGSLWCWGSNIRGQVNFGSNAESSYDSPLLLDDNDVWNHVAAGNEHTCAITEDNALYCWGDSASGQLGPDPVTNGRTQVEIDDGGTPINTFVAVAAGNAHTCAVTAVGANGWCWGSFSSGQLNGISSGDSSPRMINPTLSDPDNTTLTVAAGGAHSCATVNANGQIRTYCWGDFTFNQLGHTDDSYPGQPTNLSNTQHITAGSQHTCAIADEIAYCWGDNIRGQLGHSDSSTSTPTPVSEFESDWTDIAAGTEHTCGISANTMYCWGLNATGRLGNPAAGGATPTPIAWPYTP</sequence>
<organism evidence="6 7">
    <name type="scientific">Lujinxingia vulgaris</name>
    <dbReference type="NCBI Taxonomy" id="2600176"/>
    <lineage>
        <taxon>Bacteria</taxon>
        <taxon>Deltaproteobacteria</taxon>
        <taxon>Bradymonadales</taxon>
        <taxon>Lujinxingiaceae</taxon>
        <taxon>Lujinxingia</taxon>
    </lineage>
</organism>
<dbReference type="GO" id="GO:0005737">
    <property type="term" value="C:cytoplasm"/>
    <property type="evidence" value="ECO:0007669"/>
    <property type="project" value="TreeGrafter"/>
</dbReference>
<keyword evidence="4" id="KW-0732">Signal</keyword>
<evidence type="ECO:0000256" key="4">
    <source>
        <dbReference type="SAM" id="SignalP"/>
    </source>
</evidence>
<protein>
    <recommendedName>
        <fullName evidence="5">RCC1-like domain-containing protein</fullName>
    </recommendedName>
</protein>
<keyword evidence="1" id="KW-0344">Guanine-nucleotide releasing factor</keyword>
<dbReference type="InterPro" id="IPR051553">
    <property type="entry name" value="Ran_GTPase-activating"/>
</dbReference>
<evidence type="ECO:0000313" key="7">
    <source>
        <dbReference type="Proteomes" id="UP000321412"/>
    </source>
</evidence>
<dbReference type="PANTHER" id="PTHR45982:SF1">
    <property type="entry name" value="REGULATOR OF CHROMOSOME CONDENSATION"/>
    <property type="match status" value="1"/>
</dbReference>
<dbReference type="PRINTS" id="PR00633">
    <property type="entry name" value="RCCNDNSATION"/>
</dbReference>
<keyword evidence="7" id="KW-1185">Reference proteome</keyword>